<comment type="caution">
    <text evidence="1">The sequence shown here is derived from an EMBL/GenBank/DDBJ whole genome shotgun (WGS) entry which is preliminary data.</text>
</comment>
<sequence>MGTASMEKASLAGCCVEALQFTESTLGCALPPGMTCTVPRRLPQPEEVRRPLSVCAVVPEGRHTSGTCHGSSSQQYGRV</sequence>
<evidence type="ECO:0000313" key="2">
    <source>
        <dbReference type="Proteomes" id="UP000034805"/>
    </source>
</evidence>
<organism evidence="1 2">
    <name type="scientific">Scleropages formosus</name>
    <name type="common">Asian bonytongue</name>
    <name type="synonym">Osteoglossum formosum</name>
    <dbReference type="NCBI Taxonomy" id="113540"/>
    <lineage>
        <taxon>Eukaryota</taxon>
        <taxon>Metazoa</taxon>
        <taxon>Chordata</taxon>
        <taxon>Craniata</taxon>
        <taxon>Vertebrata</taxon>
        <taxon>Euteleostomi</taxon>
        <taxon>Actinopterygii</taxon>
        <taxon>Neopterygii</taxon>
        <taxon>Teleostei</taxon>
        <taxon>Osteoglossocephala</taxon>
        <taxon>Osteoglossomorpha</taxon>
        <taxon>Osteoglossiformes</taxon>
        <taxon>Osteoglossidae</taxon>
        <taxon>Scleropages</taxon>
    </lineage>
</organism>
<dbReference type="Proteomes" id="UP000034805">
    <property type="component" value="Unassembled WGS sequence"/>
</dbReference>
<gene>
    <name evidence="1" type="ORF">Z043_117148</name>
</gene>
<accession>A0A0P7UA72</accession>
<reference evidence="1 2" key="1">
    <citation type="submission" date="2015-08" db="EMBL/GenBank/DDBJ databases">
        <title>The genome of the Asian arowana (Scleropages formosus).</title>
        <authorList>
            <person name="Tan M.H."/>
            <person name="Gan H.M."/>
            <person name="Croft L.J."/>
            <person name="Austin C.M."/>
        </authorList>
    </citation>
    <scope>NUCLEOTIDE SEQUENCE [LARGE SCALE GENOMIC DNA]</scope>
    <source>
        <strain evidence="1">Aro1</strain>
    </source>
</reference>
<dbReference type="EMBL" id="JARO02006995">
    <property type="protein sequence ID" value="KPP64503.1"/>
    <property type="molecule type" value="Genomic_DNA"/>
</dbReference>
<evidence type="ECO:0000313" key="1">
    <source>
        <dbReference type="EMBL" id="KPP64503.1"/>
    </source>
</evidence>
<proteinExistence type="predicted"/>
<dbReference type="AlphaFoldDB" id="A0A0P7UA72"/>
<name>A0A0P7UA72_SCLFO</name>
<protein>
    <submittedName>
        <fullName evidence="1">Uncharacterized protein</fullName>
    </submittedName>
</protein>